<keyword evidence="4" id="KW-1185">Reference proteome</keyword>
<dbReference type="Gene3D" id="1.10.287.950">
    <property type="entry name" value="Methyl-accepting chemotaxis protein"/>
    <property type="match status" value="1"/>
</dbReference>
<name>A0A7H9BK47_9NEIS</name>
<reference evidence="3 4" key="1">
    <citation type="submission" date="2020-07" db="EMBL/GenBank/DDBJ databases">
        <title>Complete genome sequence of Chitinibacter sp. 2T18.</title>
        <authorList>
            <person name="Bae J.-W."/>
            <person name="Choi J.-W."/>
        </authorList>
    </citation>
    <scope>NUCLEOTIDE SEQUENCE [LARGE SCALE GENOMIC DNA]</scope>
    <source>
        <strain evidence="3 4">2T18</strain>
    </source>
</reference>
<dbReference type="GO" id="GO:0007165">
    <property type="term" value="P:signal transduction"/>
    <property type="evidence" value="ECO:0007669"/>
    <property type="project" value="UniProtKB-KW"/>
</dbReference>
<dbReference type="PROSITE" id="PS50111">
    <property type="entry name" value="CHEMOTAXIS_TRANSDUC_2"/>
    <property type="match status" value="1"/>
</dbReference>
<dbReference type="PRINTS" id="PR00260">
    <property type="entry name" value="CHEMTRNSDUCR"/>
</dbReference>
<dbReference type="InterPro" id="IPR004089">
    <property type="entry name" value="MCPsignal_dom"/>
</dbReference>
<dbReference type="RefSeq" id="WP_179355362.1">
    <property type="nucleotide sequence ID" value="NZ_CP058627.1"/>
</dbReference>
<feature type="domain" description="Methyl-accepting transducer" evidence="2">
    <location>
        <begin position="17"/>
        <end position="84"/>
    </location>
</feature>
<protein>
    <recommendedName>
        <fullName evidence="2">Methyl-accepting transducer domain-containing protein</fullName>
    </recommendedName>
</protein>
<dbReference type="GO" id="GO:0004888">
    <property type="term" value="F:transmembrane signaling receptor activity"/>
    <property type="evidence" value="ECO:0007669"/>
    <property type="project" value="InterPro"/>
</dbReference>
<dbReference type="SUPFAM" id="SSF58104">
    <property type="entry name" value="Methyl-accepting chemotaxis protein (MCP) signaling domain"/>
    <property type="match status" value="1"/>
</dbReference>
<evidence type="ECO:0000313" key="4">
    <source>
        <dbReference type="Proteomes" id="UP000509597"/>
    </source>
</evidence>
<sequence>MAATSSGVSALHQSVLIHEEVKMVVRNCFEINLMGLNAILLAKKAGESARGFGVISSELRLLSLELQAAMQRLGELTQELLAQATQRLQSERRLARLSDAAEHSDQLKLILQPAITQAQNKMGHLVEAKRFRECLEDANRTCTFGLVLARSARIESAYSGAMRSVLAELSESFAQKIEAVLPRLDSLQRITQDLN</sequence>
<evidence type="ECO:0000313" key="3">
    <source>
        <dbReference type="EMBL" id="QLG88859.1"/>
    </source>
</evidence>
<organism evidence="3 4">
    <name type="scientific">Chitinibacter bivalviorum</name>
    <dbReference type="NCBI Taxonomy" id="2739434"/>
    <lineage>
        <taxon>Bacteria</taxon>
        <taxon>Pseudomonadati</taxon>
        <taxon>Pseudomonadota</taxon>
        <taxon>Betaproteobacteria</taxon>
        <taxon>Neisseriales</taxon>
        <taxon>Chitinibacteraceae</taxon>
        <taxon>Chitinibacter</taxon>
    </lineage>
</organism>
<dbReference type="Proteomes" id="UP000509597">
    <property type="component" value="Chromosome"/>
</dbReference>
<dbReference type="KEGG" id="chiz:HQ393_11790"/>
<accession>A0A7H9BK47</accession>
<dbReference type="InterPro" id="IPR004090">
    <property type="entry name" value="Chemotax_Me-accpt_rcpt"/>
</dbReference>
<dbReference type="AlphaFoldDB" id="A0A7H9BK47"/>
<dbReference type="GO" id="GO:0006935">
    <property type="term" value="P:chemotaxis"/>
    <property type="evidence" value="ECO:0007669"/>
    <property type="project" value="InterPro"/>
</dbReference>
<dbReference type="EMBL" id="CP058627">
    <property type="protein sequence ID" value="QLG88859.1"/>
    <property type="molecule type" value="Genomic_DNA"/>
</dbReference>
<proteinExistence type="predicted"/>
<dbReference type="GO" id="GO:0016020">
    <property type="term" value="C:membrane"/>
    <property type="evidence" value="ECO:0007669"/>
    <property type="project" value="InterPro"/>
</dbReference>
<evidence type="ECO:0000256" key="1">
    <source>
        <dbReference type="PROSITE-ProRule" id="PRU00284"/>
    </source>
</evidence>
<gene>
    <name evidence="3" type="ORF">HQ393_11790</name>
</gene>
<evidence type="ECO:0000259" key="2">
    <source>
        <dbReference type="PROSITE" id="PS50111"/>
    </source>
</evidence>
<keyword evidence="1" id="KW-0807">Transducer</keyword>